<dbReference type="Pfam" id="PF03621">
    <property type="entry name" value="MbtH"/>
    <property type="match status" value="1"/>
</dbReference>
<dbReference type="InterPro" id="IPR037407">
    <property type="entry name" value="MLP_fam"/>
</dbReference>
<dbReference type="GO" id="GO:0019290">
    <property type="term" value="P:siderophore biosynthetic process"/>
    <property type="evidence" value="ECO:0007669"/>
    <property type="project" value="TreeGrafter"/>
</dbReference>
<evidence type="ECO:0000259" key="2">
    <source>
        <dbReference type="SMART" id="SM00923"/>
    </source>
</evidence>
<feature type="region of interest" description="Disordered" evidence="1">
    <location>
        <begin position="1"/>
        <end position="24"/>
    </location>
</feature>
<dbReference type="EMBL" id="BONJ01000037">
    <property type="protein sequence ID" value="GIG18203.1"/>
    <property type="molecule type" value="Genomic_DNA"/>
</dbReference>
<evidence type="ECO:0000313" key="3">
    <source>
        <dbReference type="EMBL" id="GIG18203.1"/>
    </source>
</evidence>
<accession>A0A8J3LC47</accession>
<evidence type="ECO:0000256" key="1">
    <source>
        <dbReference type="SAM" id="MobiDB-lite"/>
    </source>
</evidence>
<dbReference type="AlphaFoldDB" id="A0A8J3LC47"/>
<dbReference type="Gene3D" id="3.90.820.10">
    <property type="entry name" value="Structural Genomics, Unknown Function 30-nov-00 1gh9 Mol_id"/>
    <property type="match status" value="1"/>
</dbReference>
<dbReference type="InterPro" id="IPR038020">
    <property type="entry name" value="MbtH-like_sf"/>
</dbReference>
<dbReference type="PANTHER" id="PTHR38444">
    <property type="entry name" value="ENTEROBACTIN BIOSYNTHESIS PROTEIN YBDZ"/>
    <property type="match status" value="1"/>
</dbReference>
<comment type="caution">
    <text evidence="3">The sequence shown here is derived from an EMBL/GenBank/DDBJ whole genome shotgun (WGS) entry which is preliminary data.</text>
</comment>
<protein>
    <recommendedName>
        <fullName evidence="2">MbtH-like domain-containing protein</fullName>
    </recommendedName>
</protein>
<gene>
    <name evidence="3" type="ORF">Cme02nite_65350</name>
</gene>
<dbReference type="SUPFAM" id="SSF160582">
    <property type="entry name" value="MbtH-like"/>
    <property type="match status" value="1"/>
</dbReference>
<dbReference type="GO" id="GO:0005829">
    <property type="term" value="C:cytosol"/>
    <property type="evidence" value="ECO:0007669"/>
    <property type="project" value="TreeGrafter"/>
</dbReference>
<evidence type="ECO:0000313" key="4">
    <source>
        <dbReference type="Proteomes" id="UP000660339"/>
    </source>
</evidence>
<reference evidence="3" key="1">
    <citation type="submission" date="2021-01" db="EMBL/GenBank/DDBJ databases">
        <title>Whole genome shotgun sequence of Catellatospora methionotrophica NBRC 14553.</title>
        <authorList>
            <person name="Komaki H."/>
            <person name="Tamura T."/>
        </authorList>
    </citation>
    <scope>NUCLEOTIDE SEQUENCE</scope>
    <source>
        <strain evidence="3">NBRC 14553</strain>
    </source>
</reference>
<dbReference type="SMART" id="SM00923">
    <property type="entry name" value="MbtH"/>
    <property type="match status" value="1"/>
</dbReference>
<dbReference type="InterPro" id="IPR005153">
    <property type="entry name" value="MbtH-like_dom"/>
</dbReference>
<dbReference type="PANTHER" id="PTHR38444:SF1">
    <property type="entry name" value="ENTEROBACTIN BIOSYNTHESIS PROTEIN YBDZ"/>
    <property type="match status" value="1"/>
</dbReference>
<name>A0A8J3LC47_9ACTN</name>
<dbReference type="Proteomes" id="UP000660339">
    <property type="component" value="Unassembled WGS sequence"/>
</dbReference>
<sequence length="90" mass="9867">MHAHGLTPDPGQVSESDISVFDDPDGTFTVLMNDEQQRCLWPEPVPVPPGWTVTHGPARRDECLAHINDTWTDTRPRSLADWAAGPAAAH</sequence>
<organism evidence="3 4">
    <name type="scientific">Catellatospora methionotrophica</name>
    <dbReference type="NCBI Taxonomy" id="121620"/>
    <lineage>
        <taxon>Bacteria</taxon>
        <taxon>Bacillati</taxon>
        <taxon>Actinomycetota</taxon>
        <taxon>Actinomycetes</taxon>
        <taxon>Micromonosporales</taxon>
        <taxon>Micromonosporaceae</taxon>
        <taxon>Catellatospora</taxon>
    </lineage>
</organism>
<keyword evidence="4" id="KW-1185">Reference proteome</keyword>
<proteinExistence type="predicted"/>
<feature type="domain" description="MbtH-like" evidence="2">
    <location>
        <begin position="19"/>
        <end position="69"/>
    </location>
</feature>